<evidence type="ECO:0000313" key="2">
    <source>
        <dbReference type="Proteomes" id="UP000827872"/>
    </source>
</evidence>
<accession>A0ACB8EIH1</accession>
<dbReference type="Proteomes" id="UP000827872">
    <property type="component" value="Linkage Group LG03"/>
</dbReference>
<gene>
    <name evidence="1" type="ORF">K3G42_021666</name>
</gene>
<keyword evidence="2" id="KW-1185">Reference proteome</keyword>
<reference evidence="1" key="1">
    <citation type="submission" date="2021-08" db="EMBL/GenBank/DDBJ databases">
        <title>The first chromosome-level gecko genome reveals the dynamic sex chromosomes of Neotropical dwarf geckos (Sphaerodactylidae: Sphaerodactylus).</title>
        <authorList>
            <person name="Pinto B.J."/>
            <person name="Keating S.E."/>
            <person name="Gamble T."/>
        </authorList>
    </citation>
    <scope>NUCLEOTIDE SEQUENCE</scope>
    <source>
        <strain evidence="1">TG3544</strain>
    </source>
</reference>
<protein>
    <submittedName>
        <fullName evidence="1">Uncharacterized protein</fullName>
    </submittedName>
</protein>
<dbReference type="EMBL" id="CM037616">
    <property type="protein sequence ID" value="KAH7992344.1"/>
    <property type="molecule type" value="Genomic_DNA"/>
</dbReference>
<evidence type="ECO:0000313" key="1">
    <source>
        <dbReference type="EMBL" id="KAH7992344.1"/>
    </source>
</evidence>
<proteinExistence type="predicted"/>
<sequence length="302" mass="33770">MIEMTEDEQFALALKMSEQEARQLNSQEEEEEELLRKAIAESLSSCQPRDPSAAAALPPLAQAPESPVPSHPAGPGTSELLTALPPRSESPCLRVAPFLTLCSEPEQQIQRKEKAGLFNEFLKKAEMAENAPPLDTVQMLDEEGNQEEDQDSVHYYWGIPFCPKGVNPNEYTQVILCQLEVYQKSLKQAQRQLLQKKKFGEPVVPNSCSLNQNERGTEEEEEEKEEKKETVKGIGGLDEQERKDMGDKKEPEGVAWLLSPTNRKLDNNPQQKVARGENCEHGDEPTSSSCQVDIVLLALSVW</sequence>
<comment type="caution">
    <text evidence="1">The sequence shown here is derived from an EMBL/GenBank/DDBJ whole genome shotgun (WGS) entry which is preliminary data.</text>
</comment>
<name>A0ACB8EIH1_9SAUR</name>
<organism evidence="1 2">
    <name type="scientific">Sphaerodactylus townsendi</name>
    <dbReference type="NCBI Taxonomy" id="933632"/>
    <lineage>
        <taxon>Eukaryota</taxon>
        <taxon>Metazoa</taxon>
        <taxon>Chordata</taxon>
        <taxon>Craniata</taxon>
        <taxon>Vertebrata</taxon>
        <taxon>Euteleostomi</taxon>
        <taxon>Lepidosauria</taxon>
        <taxon>Squamata</taxon>
        <taxon>Bifurcata</taxon>
        <taxon>Gekkota</taxon>
        <taxon>Sphaerodactylidae</taxon>
        <taxon>Sphaerodactylus</taxon>
    </lineage>
</organism>